<evidence type="ECO:0000313" key="2">
    <source>
        <dbReference type="EMBL" id="THD18394.1"/>
    </source>
</evidence>
<organism evidence="2 3">
    <name type="scientific">Fasciola hepatica</name>
    <name type="common">Liver fluke</name>
    <dbReference type="NCBI Taxonomy" id="6192"/>
    <lineage>
        <taxon>Eukaryota</taxon>
        <taxon>Metazoa</taxon>
        <taxon>Spiralia</taxon>
        <taxon>Lophotrochozoa</taxon>
        <taxon>Platyhelminthes</taxon>
        <taxon>Trematoda</taxon>
        <taxon>Digenea</taxon>
        <taxon>Plagiorchiida</taxon>
        <taxon>Echinostomata</taxon>
        <taxon>Echinostomatoidea</taxon>
        <taxon>Fasciolidae</taxon>
        <taxon>Fasciola</taxon>
    </lineage>
</organism>
<dbReference type="GO" id="GO:0017176">
    <property type="term" value="F:phosphatidylinositol N-acetylglucosaminyltransferase activity"/>
    <property type="evidence" value="ECO:0007669"/>
    <property type="project" value="TreeGrafter"/>
</dbReference>
<dbReference type="PANTHER" id="PTHR45871">
    <property type="entry name" value="N-ACETYLGLUCOSAMINYL-PHOSPHATIDYLINOSITOL BIOSYNTHETIC PROTEIN"/>
    <property type="match status" value="1"/>
</dbReference>
<protein>
    <submittedName>
        <fullName evidence="2">Phosphatidylinositol N-acetylglucosaminyltransferase subunit A</fullName>
    </submittedName>
</protein>
<sequence>MEVRDLLVQGDIFVNTSLTEAFCVALLEAVSCGLLVVSTAVGGVPEVLPKEFIRLAPARAPEMAVCIANAVIEVMQHRPVPGSVVNFDENNGQVSENVILQFGKREY</sequence>
<reference evidence="2 3" key="1">
    <citation type="submission" date="2019-03" db="EMBL/GenBank/DDBJ databases">
        <title>Improved annotation for the trematode Fasciola hepatica.</title>
        <authorList>
            <person name="Choi Y.-J."/>
            <person name="Martin J."/>
            <person name="Mitreva M."/>
        </authorList>
    </citation>
    <scope>NUCLEOTIDE SEQUENCE [LARGE SCALE GENOMIC DNA]</scope>
</reference>
<accession>A0A4E0QVA9</accession>
<dbReference type="GO" id="GO:0006506">
    <property type="term" value="P:GPI anchor biosynthetic process"/>
    <property type="evidence" value="ECO:0007669"/>
    <property type="project" value="TreeGrafter"/>
</dbReference>
<evidence type="ECO:0000313" key="1">
    <source>
        <dbReference type="EMBL" id="THD18392.1"/>
    </source>
</evidence>
<dbReference type="PANTHER" id="PTHR45871:SF1">
    <property type="entry name" value="PHOSPHATIDYLINOSITOL N-ACETYLGLUCOSAMINYLTRANSFERASE SUBUNIT A"/>
    <property type="match status" value="1"/>
</dbReference>
<name>A0A4E0QVA9_FASHE</name>
<dbReference type="Pfam" id="PF13692">
    <property type="entry name" value="Glyco_trans_1_4"/>
    <property type="match status" value="1"/>
</dbReference>
<dbReference type="EMBL" id="JXXN02013110">
    <property type="protein sequence ID" value="THD18392.1"/>
    <property type="molecule type" value="Genomic_DNA"/>
</dbReference>
<keyword evidence="2" id="KW-0328">Glycosyltransferase</keyword>
<dbReference type="GO" id="GO:0000506">
    <property type="term" value="C:glycosylphosphatidylinositol-N-acetylglucosaminyltransferase (GPI-GnT) complex"/>
    <property type="evidence" value="ECO:0007669"/>
    <property type="project" value="TreeGrafter"/>
</dbReference>
<dbReference type="Gene3D" id="3.40.50.2000">
    <property type="entry name" value="Glycogen Phosphorylase B"/>
    <property type="match status" value="1"/>
</dbReference>
<keyword evidence="3" id="KW-1185">Reference proteome</keyword>
<dbReference type="AlphaFoldDB" id="A0A4E0QVA9"/>
<gene>
    <name evidence="2" type="ORF">D915_011159</name>
    <name evidence="1" type="ORF">D915_011161</name>
</gene>
<comment type="caution">
    <text evidence="2">The sequence shown here is derived from an EMBL/GenBank/DDBJ whole genome shotgun (WGS) entry which is preliminary data.</text>
</comment>
<proteinExistence type="predicted"/>
<evidence type="ECO:0000313" key="3">
    <source>
        <dbReference type="Proteomes" id="UP000230066"/>
    </source>
</evidence>
<dbReference type="SUPFAM" id="SSF53756">
    <property type="entry name" value="UDP-Glycosyltransferase/glycogen phosphorylase"/>
    <property type="match status" value="1"/>
</dbReference>
<keyword evidence="2" id="KW-0808">Transferase</keyword>
<dbReference type="EMBL" id="JXXN02013097">
    <property type="protein sequence ID" value="THD18394.1"/>
    <property type="molecule type" value="Genomic_DNA"/>
</dbReference>
<dbReference type="Proteomes" id="UP000230066">
    <property type="component" value="Unassembled WGS sequence"/>
</dbReference>